<protein>
    <submittedName>
        <fullName evidence="1">Uncharacterized protein</fullName>
    </submittedName>
</protein>
<name>A0AAV1RIZ5_9ROSI</name>
<keyword evidence="2" id="KW-1185">Reference proteome</keyword>
<proteinExistence type="predicted"/>
<reference evidence="1 2" key="1">
    <citation type="submission" date="2024-01" db="EMBL/GenBank/DDBJ databases">
        <authorList>
            <person name="Waweru B."/>
        </authorList>
    </citation>
    <scope>NUCLEOTIDE SEQUENCE [LARGE SCALE GENOMIC DNA]</scope>
</reference>
<comment type="caution">
    <text evidence="1">The sequence shown here is derived from an EMBL/GenBank/DDBJ whole genome shotgun (WGS) entry which is preliminary data.</text>
</comment>
<evidence type="ECO:0000313" key="2">
    <source>
        <dbReference type="Proteomes" id="UP001314170"/>
    </source>
</evidence>
<dbReference type="Proteomes" id="UP001314170">
    <property type="component" value="Unassembled WGS sequence"/>
</dbReference>
<dbReference type="EMBL" id="CAWUPB010000994">
    <property type="protein sequence ID" value="CAK7335708.1"/>
    <property type="molecule type" value="Genomic_DNA"/>
</dbReference>
<dbReference type="AlphaFoldDB" id="A0AAV1RIZ5"/>
<sequence length="125" mass="14070">MHDKVQDKYRIAKISIWPCLLIVESATCKQKGRLISAMKSGYILAHVLLVLGFRLMRSEELAHIQVLKHTSHQSKTKPLSVCECVKEAVRSHKVETDHNFSISLSWTSSLSNNTPDLADVTANRT</sequence>
<evidence type="ECO:0000313" key="1">
    <source>
        <dbReference type="EMBL" id="CAK7335708.1"/>
    </source>
</evidence>
<gene>
    <name evidence="1" type="ORF">DCAF_LOCUS10709</name>
</gene>
<organism evidence="1 2">
    <name type="scientific">Dovyalis caffra</name>
    <dbReference type="NCBI Taxonomy" id="77055"/>
    <lineage>
        <taxon>Eukaryota</taxon>
        <taxon>Viridiplantae</taxon>
        <taxon>Streptophyta</taxon>
        <taxon>Embryophyta</taxon>
        <taxon>Tracheophyta</taxon>
        <taxon>Spermatophyta</taxon>
        <taxon>Magnoliopsida</taxon>
        <taxon>eudicotyledons</taxon>
        <taxon>Gunneridae</taxon>
        <taxon>Pentapetalae</taxon>
        <taxon>rosids</taxon>
        <taxon>fabids</taxon>
        <taxon>Malpighiales</taxon>
        <taxon>Salicaceae</taxon>
        <taxon>Flacourtieae</taxon>
        <taxon>Dovyalis</taxon>
    </lineage>
</organism>
<accession>A0AAV1RIZ5</accession>